<evidence type="ECO:0000313" key="2">
    <source>
        <dbReference type="EMBL" id="AOW03106.1"/>
    </source>
</evidence>
<dbReference type="RefSeq" id="XP_068138577.1">
    <property type="nucleotide sequence ID" value="XM_068282476.1"/>
</dbReference>
<dbReference type="GeneID" id="94583098"/>
<dbReference type="AlphaFoldDB" id="A0A1D8NBX3"/>
<reference evidence="3 4" key="1">
    <citation type="journal article" date="2016" name="PLoS ONE">
        <title>Sequence Assembly of Yarrowia lipolytica Strain W29/CLIB89 Shows Transposable Element Diversity.</title>
        <authorList>
            <person name="Magnan C."/>
            <person name="Yu J."/>
            <person name="Chang I."/>
            <person name="Jahn E."/>
            <person name="Kanomata Y."/>
            <person name="Wu J."/>
            <person name="Zeller M."/>
            <person name="Oakes M."/>
            <person name="Baldi P."/>
            <person name="Sandmeyer S."/>
        </authorList>
    </citation>
    <scope>NUCLEOTIDE SEQUENCE [LARGE SCALE GENOMIC DNA]</scope>
    <source>
        <strain evidence="3">CLIB89</strain>
        <strain evidence="4">CLIB89(W29)</strain>
    </source>
</reference>
<dbReference type="Proteomes" id="UP000182444">
    <property type="component" value="Chromosome 1C"/>
</dbReference>
<evidence type="ECO:0000256" key="1">
    <source>
        <dbReference type="SAM" id="MobiDB-lite"/>
    </source>
</evidence>
<evidence type="ECO:0000313" key="3">
    <source>
        <dbReference type="EMBL" id="AOW03130.1"/>
    </source>
</evidence>
<dbReference type="EMBL" id="CP017555">
    <property type="protein sequence ID" value="AOW03106.1"/>
    <property type="molecule type" value="Genomic_DNA"/>
</dbReference>
<dbReference type="VEuPathDB" id="FungiDB:YALI1_C27678g"/>
<protein>
    <submittedName>
        <fullName evidence="3">Uncharacterized protein</fullName>
    </submittedName>
</protein>
<gene>
    <name evidence="2" type="ORF">YALI1_C27073g</name>
    <name evidence="3" type="ORF">YALI1_C27678g</name>
</gene>
<feature type="region of interest" description="Disordered" evidence="1">
    <location>
        <begin position="196"/>
        <end position="220"/>
    </location>
</feature>
<accession>A0A1D8NBX3</accession>
<evidence type="ECO:0000313" key="4">
    <source>
        <dbReference type="Proteomes" id="UP000182444"/>
    </source>
</evidence>
<dbReference type="VEuPathDB" id="FungiDB:YALI0_C19734g"/>
<dbReference type="EMBL" id="CP017555">
    <property type="protein sequence ID" value="AOW03130.1"/>
    <property type="molecule type" value="Genomic_DNA"/>
</dbReference>
<organism evidence="3 4">
    <name type="scientific">Yarrowia lipolytica</name>
    <name type="common">Candida lipolytica</name>
    <dbReference type="NCBI Taxonomy" id="4952"/>
    <lineage>
        <taxon>Eukaryota</taxon>
        <taxon>Fungi</taxon>
        <taxon>Dikarya</taxon>
        <taxon>Ascomycota</taxon>
        <taxon>Saccharomycotina</taxon>
        <taxon>Dipodascomycetes</taxon>
        <taxon>Dipodascales</taxon>
        <taxon>Dipodascales incertae sedis</taxon>
        <taxon>Yarrowia</taxon>
    </lineage>
</organism>
<proteinExistence type="predicted"/>
<name>A0A1D8NBX3_YARLL</name>
<dbReference type="VEuPathDB" id="FungiDB:YALI1_C27073g"/>
<sequence>MHCSPSPSTHRESCPQRAIVPQTQTSKWQRRASHVTQNSPQVLQPPYMSPTLRSYLLSIPPYSTVGYGGPRAQLAKQWTQEGGHLSASEYRHLQSIKIVFLSKCTPMNPKLGDPPITHLYLPSLCNDALLPIDAHLINQRLYSLLAFQKSPAIDIHVPGADLDHVIPILATEKEQGMTNLRQVFERWTRVRHSQVEIPSSPEFGGDSGFPHDLPSSPPDM</sequence>